<evidence type="ECO:0000256" key="5">
    <source>
        <dbReference type="HAMAP-Rule" id="MF_01366"/>
    </source>
</evidence>
<protein>
    <recommendedName>
        <fullName evidence="4 5">Large ribosomal subunit protein uL13</fullName>
    </recommendedName>
</protein>
<dbReference type="GO" id="GO:0022625">
    <property type="term" value="C:cytosolic large ribosomal subunit"/>
    <property type="evidence" value="ECO:0007669"/>
    <property type="project" value="TreeGrafter"/>
</dbReference>
<keyword evidence="9" id="KW-1185">Reference proteome</keyword>
<evidence type="ECO:0000256" key="1">
    <source>
        <dbReference type="ARBA" id="ARBA00006227"/>
    </source>
</evidence>
<dbReference type="PROSITE" id="PS00783">
    <property type="entry name" value="RIBOSOMAL_L13"/>
    <property type="match status" value="1"/>
</dbReference>
<dbReference type="GO" id="GO:0017148">
    <property type="term" value="P:negative regulation of translation"/>
    <property type="evidence" value="ECO:0007669"/>
    <property type="project" value="TreeGrafter"/>
</dbReference>
<dbReference type="PANTHER" id="PTHR11545">
    <property type="entry name" value="RIBOSOMAL PROTEIN L13"/>
    <property type="match status" value="1"/>
</dbReference>
<evidence type="ECO:0000313" key="9">
    <source>
        <dbReference type="Proteomes" id="UP000007030"/>
    </source>
</evidence>
<dbReference type="PANTHER" id="PTHR11545:SF2">
    <property type="entry name" value="LARGE RIBOSOMAL SUBUNIT PROTEIN UL13M"/>
    <property type="match status" value="1"/>
</dbReference>
<evidence type="ECO:0000256" key="2">
    <source>
        <dbReference type="ARBA" id="ARBA00022980"/>
    </source>
</evidence>
<comment type="subunit">
    <text evidence="5">Part of the 50S ribosomal subunit.</text>
</comment>
<reference evidence="8 9" key="1">
    <citation type="journal article" date="2012" name="Stand. Genomic Sci.">
        <title>Complete genome sequence of the aerobic, heterotroph Marinithermus hydrothermalis type strain (T1(T)) from a deep-sea hydrothermal vent chimney.</title>
        <authorList>
            <person name="Copeland A."/>
            <person name="Gu W."/>
            <person name="Yasawong M."/>
            <person name="Lapidus A."/>
            <person name="Lucas S."/>
            <person name="Deshpande S."/>
            <person name="Pagani I."/>
            <person name="Tapia R."/>
            <person name="Cheng J.F."/>
            <person name="Goodwin L.A."/>
            <person name="Pitluck S."/>
            <person name="Liolios K."/>
            <person name="Ivanova N."/>
            <person name="Mavromatis K."/>
            <person name="Mikhailova N."/>
            <person name="Pati A."/>
            <person name="Chen A."/>
            <person name="Palaniappan K."/>
            <person name="Land M."/>
            <person name="Pan C."/>
            <person name="Brambilla E.M."/>
            <person name="Rohde M."/>
            <person name="Tindall B.J."/>
            <person name="Sikorski J."/>
            <person name="Goker M."/>
            <person name="Detter J.C."/>
            <person name="Bristow J."/>
            <person name="Eisen J.A."/>
            <person name="Markowitz V."/>
            <person name="Hugenholtz P."/>
            <person name="Kyrpides N.C."/>
            <person name="Klenk H.P."/>
            <person name="Woyke T."/>
        </authorList>
    </citation>
    <scope>NUCLEOTIDE SEQUENCE [LARGE SCALE GENOMIC DNA]</scope>
    <source>
        <strain evidence="9">DSM 14884 / JCM 11576 / T1</strain>
    </source>
</reference>
<dbReference type="AlphaFoldDB" id="F2NM52"/>
<dbReference type="KEGG" id="mhd:Marky_0772"/>
<dbReference type="NCBIfam" id="TIGR01066">
    <property type="entry name" value="rplM_bact"/>
    <property type="match status" value="1"/>
</dbReference>
<dbReference type="FunFam" id="3.90.1180.10:FF:000001">
    <property type="entry name" value="50S ribosomal protein L13"/>
    <property type="match status" value="1"/>
</dbReference>
<sequence>MFKTYVPKNIEPKWVLIDAEGKTLGRLASEIAKILRGKHRPEYTPNMLTGDFVVVINAEKVRLTGKKLTDKYYTRYSGYPGGLRKIPVGEMLKKHPERVLQHAVKGMLPKGPLGRRMLKRLKVYAGPTHPHAAQKPEKLELEVK</sequence>
<dbReference type="InterPro" id="IPR005823">
    <property type="entry name" value="Ribosomal_uL13_bac-type"/>
</dbReference>
<dbReference type="SUPFAM" id="SSF52161">
    <property type="entry name" value="Ribosomal protein L13"/>
    <property type="match status" value="1"/>
</dbReference>
<accession>F2NM52</accession>
<comment type="function">
    <text evidence="5 7">This protein is one of the early assembly proteins of the 50S ribosomal subunit, although it is not seen to bind rRNA by itself. It is important during the early stages of 50S assembly.</text>
</comment>
<dbReference type="Proteomes" id="UP000007030">
    <property type="component" value="Chromosome"/>
</dbReference>
<evidence type="ECO:0000256" key="4">
    <source>
        <dbReference type="ARBA" id="ARBA00035201"/>
    </source>
</evidence>
<dbReference type="GO" id="GO:0006412">
    <property type="term" value="P:translation"/>
    <property type="evidence" value="ECO:0007669"/>
    <property type="project" value="UniProtKB-UniRule"/>
</dbReference>
<dbReference type="GO" id="GO:0003735">
    <property type="term" value="F:structural constituent of ribosome"/>
    <property type="evidence" value="ECO:0007669"/>
    <property type="project" value="InterPro"/>
</dbReference>
<dbReference type="CDD" id="cd00392">
    <property type="entry name" value="Ribosomal_L13"/>
    <property type="match status" value="1"/>
</dbReference>
<evidence type="ECO:0000256" key="6">
    <source>
        <dbReference type="RuleBase" id="RU003877"/>
    </source>
</evidence>
<dbReference type="HAMAP" id="MF_01366">
    <property type="entry name" value="Ribosomal_uL13"/>
    <property type="match status" value="1"/>
</dbReference>
<dbReference type="Pfam" id="PF00572">
    <property type="entry name" value="Ribosomal_L13"/>
    <property type="match status" value="1"/>
</dbReference>
<evidence type="ECO:0000313" key="8">
    <source>
        <dbReference type="EMBL" id="AEB11522.1"/>
    </source>
</evidence>
<dbReference type="GO" id="GO:0003729">
    <property type="term" value="F:mRNA binding"/>
    <property type="evidence" value="ECO:0007669"/>
    <property type="project" value="UniProtKB-ARBA"/>
</dbReference>
<keyword evidence="3 5" id="KW-0687">Ribonucleoprotein</keyword>
<name>F2NM52_MARHT</name>
<dbReference type="STRING" id="869210.Marky_0772"/>
<dbReference type="InterPro" id="IPR023563">
    <property type="entry name" value="Ribosomal_uL13_CS"/>
</dbReference>
<dbReference type="EMBL" id="CP002630">
    <property type="protein sequence ID" value="AEB11522.1"/>
    <property type="molecule type" value="Genomic_DNA"/>
</dbReference>
<dbReference type="eggNOG" id="COG0102">
    <property type="taxonomic scope" value="Bacteria"/>
</dbReference>
<proteinExistence type="inferred from homology"/>
<dbReference type="PIRSF" id="PIRSF002181">
    <property type="entry name" value="Ribosomal_L13"/>
    <property type="match status" value="1"/>
</dbReference>
<organism evidence="8 9">
    <name type="scientific">Marinithermus hydrothermalis (strain DSM 14884 / JCM 11576 / T1)</name>
    <dbReference type="NCBI Taxonomy" id="869210"/>
    <lineage>
        <taxon>Bacteria</taxon>
        <taxon>Thermotogati</taxon>
        <taxon>Deinococcota</taxon>
        <taxon>Deinococci</taxon>
        <taxon>Thermales</taxon>
        <taxon>Thermaceae</taxon>
        <taxon>Marinithermus</taxon>
    </lineage>
</organism>
<dbReference type="RefSeq" id="WP_013703574.1">
    <property type="nucleotide sequence ID" value="NC_015387.1"/>
</dbReference>
<dbReference type="InterPro" id="IPR005822">
    <property type="entry name" value="Ribosomal_uL13"/>
</dbReference>
<dbReference type="Gene3D" id="3.90.1180.10">
    <property type="entry name" value="Ribosomal protein L13"/>
    <property type="match status" value="1"/>
</dbReference>
<evidence type="ECO:0000256" key="7">
    <source>
        <dbReference type="RuleBase" id="RU003878"/>
    </source>
</evidence>
<dbReference type="HOGENOM" id="CLU_082184_2_2_0"/>
<evidence type="ECO:0000256" key="3">
    <source>
        <dbReference type="ARBA" id="ARBA00023274"/>
    </source>
</evidence>
<keyword evidence="2 5" id="KW-0689">Ribosomal protein</keyword>
<dbReference type="InterPro" id="IPR036899">
    <property type="entry name" value="Ribosomal_uL13_sf"/>
</dbReference>
<gene>
    <name evidence="5 7" type="primary">rplM</name>
    <name evidence="8" type="ordered locus">Marky_0772</name>
</gene>
<comment type="similarity">
    <text evidence="1 5 6">Belongs to the universal ribosomal protein uL13 family.</text>
</comment>